<dbReference type="RefSeq" id="WP_419189794.1">
    <property type="nucleotide sequence ID" value="NZ_CP036526.1"/>
</dbReference>
<evidence type="ECO:0000313" key="2">
    <source>
        <dbReference type="EMBL" id="QDT09652.1"/>
    </source>
</evidence>
<accession>A0A517NRA9</accession>
<reference evidence="2 3" key="1">
    <citation type="submission" date="2019-02" db="EMBL/GenBank/DDBJ databases">
        <title>Deep-cultivation of Planctomycetes and their phenomic and genomic characterization uncovers novel biology.</title>
        <authorList>
            <person name="Wiegand S."/>
            <person name="Jogler M."/>
            <person name="Boedeker C."/>
            <person name="Pinto D."/>
            <person name="Vollmers J."/>
            <person name="Rivas-Marin E."/>
            <person name="Kohn T."/>
            <person name="Peeters S.H."/>
            <person name="Heuer A."/>
            <person name="Rast P."/>
            <person name="Oberbeckmann S."/>
            <person name="Bunk B."/>
            <person name="Jeske O."/>
            <person name="Meyerdierks A."/>
            <person name="Storesund J.E."/>
            <person name="Kallscheuer N."/>
            <person name="Luecker S."/>
            <person name="Lage O.M."/>
            <person name="Pohl T."/>
            <person name="Merkel B.J."/>
            <person name="Hornburger P."/>
            <person name="Mueller R.-W."/>
            <person name="Bruemmer F."/>
            <person name="Labrenz M."/>
            <person name="Spormann A.M."/>
            <person name="Op den Camp H."/>
            <person name="Overmann J."/>
            <person name="Amann R."/>
            <person name="Jetten M.S.M."/>
            <person name="Mascher T."/>
            <person name="Medema M.H."/>
            <person name="Devos D.P."/>
            <person name="Kaster A.-K."/>
            <person name="Ovreas L."/>
            <person name="Rohde M."/>
            <person name="Galperin M.Y."/>
            <person name="Jogler C."/>
        </authorList>
    </citation>
    <scope>NUCLEOTIDE SEQUENCE [LARGE SCALE GENOMIC DNA]</scope>
    <source>
        <strain evidence="2 3">K23_9</strain>
    </source>
</reference>
<dbReference type="GO" id="GO:0006313">
    <property type="term" value="P:DNA transposition"/>
    <property type="evidence" value="ECO:0007669"/>
    <property type="project" value="InterPro"/>
</dbReference>
<dbReference type="InterPro" id="IPR047952">
    <property type="entry name" value="Transpos_IS4"/>
</dbReference>
<dbReference type="InterPro" id="IPR002559">
    <property type="entry name" value="Transposase_11"/>
</dbReference>
<dbReference type="InterPro" id="IPR012337">
    <property type="entry name" value="RNaseH-like_sf"/>
</dbReference>
<dbReference type="Pfam" id="PF01609">
    <property type="entry name" value="DDE_Tnp_1"/>
    <property type="match status" value="1"/>
</dbReference>
<dbReference type="AlphaFoldDB" id="A0A517NRA9"/>
<keyword evidence="3" id="KW-1185">Reference proteome</keyword>
<dbReference type="PANTHER" id="PTHR37529">
    <property type="entry name" value="TRANSPOSASE INSG FOR INSERTION SEQUENCE ELEMENT IS4-RELATED"/>
    <property type="match status" value="1"/>
</dbReference>
<evidence type="ECO:0000313" key="3">
    <source>
        <dbReference type="Proteomes" id="UP000319817"/>
    </source>
</evidence>
<dbReference type="NCBIfam" id="NF033592">
    <property type="entry name" value="transpos_IS4_1"/>
    <property type="match status" value="1"/>
</dbReference>
<dbReference type="Proteomes" id="UP000319817">
    <property type="component" value="Chromosome"/>
</dbReference>
<organism evidence="2 3">
    <name type="scientific">Stieleria marina</name>
    <dbReference type="NCBI Taxonomy" id="1930275"/>
    <lineage>
        <taxon>Bacteria</taxon>
        <taxon>Pseudomonadati</taxon>
        <taxon>Planctomycetota</taxon>
        <taxon>Planctomycetia</taxon>
        <taxon>Pirellulales</taxon>
        <taxon>Pirellulaceae</taxon>
        <taxon>Stieleria</taxon>
    </lineage>
</organism>
<dbReference type="PANTHER" id="PTHR37529:SF1">
    <property type="entry name" value="TRANSPOSASE INSG FOR INSERTION SEQUENCE ELEMENT IS4-RELATED"/>
    <property type="match status" value="1"/>
</dbReference>
<name>A0A517NRA9_9BACT</name>
<evidence type="ECO:0000259" key="1">
    <source>
        <dbReference type="Pfam" id="PF01609"/>
    </source>
</evidence>
<feature type="domain" description="Transposase IS4-like" evidence="1">
    <location>
        <begin position="132"/>
        <end position="370"/>
    </location>
</feature>
<protein>
    <submittedName>
        <fullName evidence="2">Transposase DDE domain protein</fullName>
    </submittedName>
</protein>
<gene>
    <name evidence="2" type="ORF">K239x_16000</name>
</gene>
<dbReference type="GO" id="GO:0003677">
    <property type="term" value="F:DNA binding"/>
    <property type="evidence" value="ECO:0007669"/>
    <property type="project" value="InterPro"/>
</dbReference>
<dbReference type="SUPFAM" id="SSF53098">
    <property type="entry name" value="Ribonuclease H-like"/>
    <property type="match status" value="1"/>
</dbReference>
<dbReference type="EMBL" id="CP036526">
    <property type="protein sequence ID" value="QDT09652.1"/>
    <property type="molecule type" value="Genomic_DNA"/>
</dbReference>
<sequence length="470" mass="54149">MSSLNNRRFREQIRFLRRQFLQDGGLPFTDVLSEQSISDALTQNGVCWKDRIYTPLTTLWVFLGQILCTDQSCASAVARLIAHRVSRNQNSCSSETSAYCQARKRLPEKFFSDVARRAGRALDDAAKADWLWHGRRVYLYDGSTVTMPDTPANQSEYPQPSYQRPGLGHPMARVCVLVSLSCGAIVDMAIGAYSGKGQSELGLLRRLLDAFRPGDVMVADRLMCSWVELTALQCRGVDFVVRHASTRKLDFRRGQRLGKDDQIVSWPKRYARSKADSAYRKDLPDSLRVRVCRIRIARPGFRDKVLVVATTLFDPIEYPKEELASLYRERWNVELDIRSLKQTLQMDRLRCKTPELVRKEIWTHVLAYNLIHTIMARAADDYDVEPRTISFKTTLQTLKAFQPILANCCSSDFRQQIYDQLIESVAVHRVGDRPNRIESRKIKQPSRKHHDFLHVHRHEAKRQILKGPRK</sequence>
<proteinExistence type="predicted"/>
<dbReference type="GO" id="GO:0004803">
    <property type="term" value="F:transposase activity"/>
    <property type="evidence" value="ECO:0007669"/>
    <property type="project" value="InterPro"/>
</dbReference>